<sequence length="26" mass="3199">MLAAGGYLVRRWWIRRQNPALFMDYN</sequence>
<evidence type="ECO:0000313" key="1">
    <source>
        <dbReference type="EMBL" id="CVK31809.1"/>
    </source>
</evidence>
<dbReference type="AlphaFoldDB" id="A0A0X3BIT6"/>
<name>A0A0X3BIT6_9EURY</name>
<dbReference type="Proteomes" id="UP000069850">
    <property type="component" value="Chromosome 1"/>
</dbReference>
<evidence type="ECO:0000313" key="2">
    <source>
        <dbReference type="Proteomes" id="UP000069850"/>
    </source>
</evidence>
<accession>A0A0X3BIT6</accession>
<protein>
    <submittedName>
        <fullName evidence="1">Uncharacterized protein</fullName>
    </submittedName>
</protein>
<dbReference type="KEGG" id="mema:MMAB1_0592"/>
<gene>
    <name evidence="1" type="ORF">MMAB1_0592</name>
</gene>
<proteinExistence type="predicted"/>
<dbReference type="EMBL" id="LT158599">
    <property type="protein sequence ID" value="CVK31809.1"/>
    <property type="molecule type" value="Genomic_DNA"/>
</dbReference>
<organism evidence="1 2">
    <name type="scientific">Methanoculleus bourgensis</name>
    <dbReference type="NCBI Taxonomy" id="83986"/>
    <lineage>
        <taxon>Archaea</taxon>
        <taxon>Methanobacteriati</taxon>
        <taxon>Methanobacteriota</taxon>
        <taxon>Stenosarchaea group</taxon>
        <taxon>Methanomicrobia</taxon>
        <taxon>Methanomicrobiales</taxon>
        <taxon>Methanomicrobiaceae</taxon>
        <taxon>Methanoculleus</taxon>
    </lineage>
</organism>
<reference evidence="1 2" key="1">
    <citation type="submission" date="2016-01" db="EMBL/GenBank/DDBJ databases">
        <authorList>
            <person name="Manzoor S."/>
        </authorList>
    </citation>
    <scope>NUCLEOTIDE SEQUENCE [LARGE SCALE GENOMIC DNA]</scope>
    <source>
        <strain evidence="1">Methanoculleus sp MAB1</strain>
    </source>
</reference>